<evidence type="ECO:0000256" key="2">
    <source>
        <dbReference type="SAM" id="Phobius"/>
    </source>
</evidence>
<dbReference type="Proteomes" id="UP001202134">
    <property type="component" value="Unassembled WGS sequence"/>
</dbReference>
<evidence type="ECO:0000256" key="1">
    <source>
        <dbReference type="SAM" id="MobiDB-lite"/>
    </source>
</evidence>
<keyword evidence="2" id="KW-1133">Transmembrane helix</keyword>
<keyword evidence="4" id="KW-1185">Reference proteome</keyword>
<evidence type="ECO:0000313" key="4">
    <source>
        <dbReference type="Proteomes" id="UP001202134"/>
    </source>
</evidence>
<protein>
    <submittedName>
        <fullName evidence="3">AraC family transcriptional regulator</fullName>
    </submittedName>
</protein>
<organism evidence="3 4">
    <name type="scientific">Shewanella electrodiphila</name>
    <dbReference type="NCBI Taxonomy" id="934143"/>
    <lineage>
        <taxon>Bacteria</taxon>
        <taxon>Pseudomonadati</taxon>
        <taxon>Pseudomonadota</taxon>
        <taxon>Gammaproteobacteria</taxon>
        <taxon>Alteromonadales</taxon>
        <taxon>Shewanellaceae</taxon>
        <taxon>Shewanella</taxon>
    </lineage>
</organism>
<feature type="transmembrane region" description="Helical" evidence="2">
    <location>
        <begin position="28"/>
        <end position="45"/>
    </location>
</feature>
<proteinExistence type="predicted"/>
<name>A0ABT0KK79_9GAMM</name>
<comment type="caution">
    <text evidence="3">The sequence shown here is derived from an EMBL/GenBank/DDBJ whole genome shotgun (WGS) entry which is preliminary data.</text>
</comment>
<gene>
    <name evidence="3" type="ORF">L2737_00470</name>
</gene>
<feature type="region of interest" description="Disordered" evidence="1">
    <location>
        <begin position="1"/>
        <end position="20"/>
    </location>
</feature>
<keyword evidence="2" id="KW-0812">Transmembrane</keyword>
<evidence type="ECO:0000313" key="3">
    <source>
        <dbReference type="EMBL" id="MCL1043805.1"/>
    </source>
</evidence>
<keyword evidence="2" id="KW-0472">Membrane</keyword>
<reference evidence="3 4" key="1">
    <citation type="submission" date="2022-01" db="EMBL/GenBank/DDBJ databases">
        <title>Whole genome-based taxonomy of the Shewanellaceae.</title>
        <authorList>
            <person name="Martin-Rodriguez A.J."/>
        </authorList>
    </citation>
    <scope>NUCLEOTIDE SEQUENCE [LARGE SCALE GENOMIC DNA]</scope>
    <source>
        <strain evidence="3 4">DSM 24955</strain>
    </source>
</reference>
<sequence length="219" mass="24188">MNNTEQGTGQGTGQGTAQGNTVKSSTNFKIWLTLGLFIAIFWSAMQPSSALANTDNDASANAITNGSADSQSQIASELENIKSQVIKLNRDLFILEEDLLFPASTQIAVFVSVDIGRFFTLDSVELKINQQNVAGFLYTQRQRRALEKGGIQKVYMGNLKMGQHQLTAIFTGVDAEGRTVQRAVTHQFEKTDETVMVELKLEDNESSYRADVKVEEWVL</sequence>
<accession>A0ABT0KK79</accession>
<dbReference type="RefSeq" id="WP_248954408.1">
    <property type="nucleotide sequence ID" value="NZ_JAKIKU010000001.1"/>
</dbReference>
<dbReference type="EMBL" id="JAKIKU010000001">
    <property type="protein sequence ID" value="MCL1043805.1"/>
    <property type="molecule type" value="Genomic_DNA"/>
</dbReference>